<dbReference type="InterPro" id="IPR051532">
    <property type="entry name" value="Ester_Hydrolysis_Enzymes"/>
</dbReference>
<evidence type="ECO:0000313" key="2">
    <source>
        <dbReference type="EMBL" id="MCG2577759.1"/>
    </source>
</evidence>
<comment type="caution">
    <text evidence="2">The sequence shown here is derived from an EMBL/GenBank/DDBJ whole genome shotgun (WGS) entry which is preliminary data.</text>
</comment>
<protein>
    <submittedName>
        <fullName evidence="2">GDSL-type esterase/lipase family protein</fullName>
    </submittedName>
</protein>
<dbReference type="Proteomes" id="UP001165384">
    <property type="component" value="Unassembled WGS sequence"/>
</dbReference>
<keyword evidence="3" id="KW-1185">Reference proteome</keyword>
<organism evidence="2 3">
    <name type="scientific">Dechloromonas hankyongensis</name>
    <dbReference type="NCBI Taxonomy" id="2908002"/>
    <lineage>
        <taxon>Bacteria</taxon>
        <taxon>Pseudomonadati</taxon>
        <taxon>Pseudomonadota</taxon>
        <taxon>Betaproteobacteria</taxon>
        <taxon>Rhodocyclales</taxon>
        <taxon>Azonexaceae</taxon>
        <taxon>Dechloromonas</taxon>
    </lineage>
</organism>
<dbReference type="PANTHER" id="PTHR30383">
    <property type="entry name" value="THIOESTERASE 1/PROTEASE 1/LYSOPHOSPHOLIPASE L1"/>
    <property type="match status" value="1"/>
</dbReference>
<gene>
    <name evidence="2" type="ORF">LZ012_12215</name>
</gene>
<dbReference type="InterPro" id="IPR013830">
    <property type="entry name" value="SGNH_hydro"/>
</dbReference>
<dbReference type="Gene3D" id="3.40.50.1110">
    <property type="entry name" value="SGNH hydrolase"/>
    <property type="match status" value="1"/>
</dbReference>
<name>A0ABS9K3J6_9RHOO</name>
<dbReference type="RefSeq" id="WP_275711092.1">
    <property type="nucleotide sequence ID" value="NZ_JAKLTN010000002.1"/>
</dbReference>
<evidence type="ECO:0000259" key="1">
    <source>
        <dbReference type="Pfam" id="PF13472"/>
    </source>
</evidence>
<dbReference type="EMBL" id="JAKLTN010000002">
    <property type="protein sequence ID" value="MCG2577759.1"/>
    <property type="molecule type" value="Genomic_DNA"/>
</dbReference>
<evidence type="ECO:0000313" key="3">
    <source>
        <dbReference type="Proteomes" id="UP001165384"/>
    </source>
</evidence>
<accession>A0ABS9K3J6</accession>
<reference evidence="2" key="1">
    <citation type="submission" date="2022-01" db="EMBL/GenBank/DDBJ databases">
        <authorList>
            <person name="Jo J.-H."/>
            <person name="Im W.-T."/>
        </authorList>
    </citation>
    <scope>NUCLEOTIDE SEQUENCE</scope>
    <source>
        <strain evidence="2">XY25</strain>
    </source>
</reference>
<dbReference type="InterPro" id="IPR036514">
    <property type="entry name" value="SGNH_hydro_sf"/>
</dbReference>
<sequence>MVPASKSTRRWLILSLALNAALICGAAAIVIYKGGWHWLAGFSRSAQPERFSQTAIYRGRVDAFQKTPEHTGGWVFLGDSLTDYALTQELFGPQALNRGIAGDRVSDMAKRASEVSRHAPSAVVLWGGTNDLLAGLGCDEVVQQTLNLAKTLKSASPQAHLIVLGPPPVGNRLADNPHGFQANIECVNRNLSQRISEVNAEFGNPAIVLADRSGALNAAYGFDGIHLNGEGYRAWSDWLLPMLSR</sequence>
<proteinExistence type="predicted"/>
<dbReference type="Pfam" id="PF13472">
    <property type="entry name" value="Lipase_GDSL_2"/>
    <property type="match status" value="1"/>
</dbReference>
<feature type="domain" description="SGNH hydrolase-type esterase" evidence="1">
    <location>
        <begin position="77"/>
        <end position="234"/>
    </location>
</feature>
<dbReference type="SUPFAM" id="SSF52266">
    <property type="entry name" value="SGNH hydrolase"/>
    <property type="match status" value="1"/>
</dbReference>